<name>A0A8J6CZ07_9ROSI</name>
<dbReference type="InterPro" id="IPR019557">
    <property type="entry name" value="AminoTfrase-like_pln_mobile"/>
</dbReference>
<feature type="domain" description="Aminotransferase-like plant mobile" evidence="1">
    <location>
        <begin position="3"/>
        <end position="89"/>
    </location>
</feature>
<evidence type="ECO:0000313" key="2">
    <source>
        <dbReference type="EMBL" id="KAG8488811.1"/>
    </source>
</evidence>
<keyword evidence="3" id="KW-1185">Reference proteome</keyword>
<dbReference type="GO" id="GO:0010073">
    <property type="term" value="P:meristem maintenance"/>
    <property type="evidence" value="ECO:0007669"/>
    <property type="project" value="InterPro"/>
</dbReference>
<gene>
    <name evidence="2" type="ORF">CXB51_016813</name>
</gene>
<dbReference type="Pfam" id="PF10536">
    <property type="entry name" value="PMD"/>
    <property type="match status" value="1"/>
</dbReference>
<organism evidence="2 3">
    <name type="scientific">Gossypium anomalum</name>
    <dbReference type="NCBI Taxonomy" id="47600"/>
    <lineage>
        <taxon>Eukaryota</taxon>
        <taxon>Viridiplantae</taxon>
        <taxon>Streptophyta</taxon>
        <taxon>Embryophyta</taxon>
        <taxon>Tracheophyta</taxon>
        <taxon>Spermatophyta</taxon>
        <taxon>Magnoliopsida</taxon>
        <taxon>eudicotyledons</taxon>
        <taxon>Gunneridae</taxon>
        <taxon>Pentapetalae</taxon>
        <taxon>rosids</taxon>
        <taxon>malvids</taxon>
        <taxon>Malvales</taxon>
        <taxon>Malvaceae</taxon>
        <taxon>Malvoideae</taxon>
        <taxon>Gossypium</taxon>
    </lineage>
</organism>
<evidence type="ECO:0000313" key="3">
    <source>
        <dbReference type="Proteomes" id="UP000701853"/>
    </source>
</evidence>
<reference evidence="2 3" key="1">
    <citation type="journal article" date="2021" name="bioRxiv">
        <title>The Gossypium anomalum genome as a resource for cotton improvement and evolutionary analysis of hybrid incompatibility.</title>
        <authorList>
            <person name="Grover C.E."/>
            <person name="Yuan D."/>
            <person name="Arick M.A."/>
            <person name="Miller E.R."/>
            <person name="Hu G."/>
            <person name="Peterson D.G."/>
            <person name="Wendel J.F."/>
            <person name="Udall J.A."/>
        </authorList>
    </citation>
    <scope>NUCLEOTIDE SEQUENCE [LARGE SCALE GENOMIC DNA]</scope>
    <source>
        <strain evidence="2">JFW-Udall</strain>
        <tissue evidence="2">Leaf</tissue>
    </source>
</reference>
<protein>
    <recommendedName>
        <fullName evidence="1">Aminotransferase-like plant mobile domain-containing protein</fullName>
    </recommendedName>
</protein>
<dbReference type="EMBL" id="JAHUZN010000007">
    <property type="protein sequence ID" value="KAG8488811.1"/>
    <property type="molecule type" value="Genomic_DNA"/>
</dbReference>
<dbReference type="OrthoDB" id="989646at2759"/>
<dbReference type="Proteomes" id="UP000701853">
    <property type="component" value="Chromosome 7"/>
</dbReference>
<dbReference type="PANTHER" id="PTHR46033:SF8">
    <property type="entry name" value="PROTEIN MAINTENANCE OF MERISTEMS-LIKE"/>
    <property type="match status" value="1"/>
</dbReference>
<dbReference type="InterPro" id="IPR044824">
    <property type="entry name" value="MAIN-like"/>
</dbReference>
<dbReference type="PANTHER" id="PTHR46033">
    <property type="entry name" value="PROTEIN MAIN-LIKE 2"/>
    <property type="match status" value="1"/>
</dbReference>
<comment type="caution">
    <text evidence="2">The sequence shown here is derived from an EMBL/GenBank/DDBJ whole genome shotgun (WGS) entry which is preliminary data.</text>
</comment>
<sequence>MHIFHLSCGECTITLEDVQLQLGLSVDGSALTRSVQSADWGVVCYDLLGANPDNIYGGQIEMSWLRDTFLEPWNDSNKVERIRYAWAYILEMIEGVCRVDNIVPRDVQGDATK</sequence>
<proteinExistence type="predicted"/>
<dbReference type="AlphaFoldDB" id="A0A8J6CZ07"/>
<accession>A0A8J6CZ07</accession>
<evidence type="ECO:0000259" key="1">
    <source>
        <dbReference type="Pfam" id="PF10536"/>
    </source>
</evidence>